<keyword evidence="2" id="KW-1185">Reference proteome</keyword>
<name>A0ABV1IG35_9ACTN</name>
<organism evidence="1 2">
    <name type="scientific">Paratractidigestivibacter faecalis</name>
    <dbReference type="NCBI Taxonomy" id="2292441"/>
    <lineage>
        <taxon>Bacteria</taxon>
        <taxon>Bacillati</taxon>
        <taxon>Actinomycetota</taxon>
        <taxon>Coriobacteriia</taxon>
        <taxon>Coriobacteriales</taxon>
        <taxon>Atopobiaceae</taxon>
        <taxon>Paratractidigestivibacter</taxon>
    </lineage>
</organism>
<evidence type="ECO:0000313" key="2">
    <source>
        <dbReference type="Proteomes" id="UP001478817"/>
    </source>
</evidence>
<evidence type="ECO:0000313" key="1">
    <source>
        <dbReference type="EMBL" id="MEQ2637854.1"/>
    </source>
</evidence>
<comment type="caution">
    <text evidence="1">The sequence shown here is derived from an EMBL/GenBank/DDBJ whole genome shotgun (WGS) entry which is preliminary data.</text>
</comment>
<reference evidence="1 2" key="1">
    <citation type="submission" date="2024-04" db="EMBL/GenBank/DDBJ databases">
        <title>Human intestinal bacterial collection.</title>
        <authorList>
            <person name="Pauvert C."/>
            <person name="Hitch T.C.A."/>
            <person name="Clavel T."/>
        </authorList>
    </citation>
    <scope>NUCLEOTIDE SEQUENCE [LARGE SCALE GENOMIC DNA]</scope>
    <source>
        <strain evidence="1 2">CLA-AA-H197</strain>
    </source>
</reference>
<dbReference type="InterPro" id="IPR011335">
    <property type="entry name" value="Restrct_endonuc-II-like"/>
</dbReference>
<protein>
    <submittedName>
        <fullName evidence="1">Uncharacterized protein</fullName>
    </submittedName>
</protein>
<dbReference type="SUPFAM" id="SSF52980">
    <property type="entry name" value="Restriction endonuclease-like"/>
    <property type="match status" value="1"/>
</dbReference>
<dbReference type="Proteomes" id="UP001478817">
    <property type="component" value="Unassembled WGS sequence"/>
</dbReference>
<sequence length="338" mass="35544">MSVLLSHNSALEVLRAVPPQTGMLKALEEPFDMKAAASGVRCVRDALSSCGALRQRPAHVLVGPSCTRGARGEVRAHQTRCASIPAGFLRRVQDGLLCCGPELVFLQMANETSLVGAAVLGFELCGGYAHFSQLASGFYDRPPLTSREKTGNALGKLAGVRGKRRAAEALDLVLDGSRSPMETVLTCALTFPDGLGGCGFEAPIMNHEVVLDGRASALAGLSRCCLDLAWPKQMRAFEYDGAAWHTDARADRRRREALASMGWTVNVIDLADVSGGSSLMGAISLIEGVVPRAGDGPIDAATLQALLGRLLKATRFGLGLNAALFGVPVGRGVVDVHV</sequence>
<dbReference type="EMBL" id="JBBNGS010000009">
    <property type="protein sequence ID" value="MEQ2637854.1"/>
    <property type="molecule type" value="Genomic_DNA"/>
</dbReference>
<gene>
    <name evidence="1" type="ORF">AAAT05_05790</name>
</gene>
<proteinExistence type="predicted"/>
<dbReference type="RefSeq" id="WP_349182470.1">
    <property type="nucleotide sequence ID" value="NZ_JBBNGS010000009.1"/>
</dbReference>
<accession>A0ABV1IG35</accession>